<dbReference type="InterPro" id="IPR044876">
    <property type="entry name" value="HRDC_dom_sf"/>
</dbReference>
<dbReference type="GO" id="GO:0042780">
    <property type="term" value="P:tRNA 3'-end processing"/>
    <property type="evidence" value="ECO:0007669"/>
    <property type="project" value="UniProtKB-UniRule"/>
</dbReference>
<dbReference type="InterPro" id="IPR006292">
    <property type="entry name" value="RNase_D"/>
</dbReference>
<dbReference type="PANTHER" id="PTHR47649">
    <property type="entry name" value="RIBONUCLEASE D"/>
    <property type="match status" value="1"/>
</dbReference>
<dbReference type="SUPFAM" id="SSF47819">
    <property type="entry name" value="HRDC-like"/>
    <property type="match status" value="2"/>
</dbReference>
<dbReference type="Proteomes" id="UP000027318">
    <property type="component" value="Unassembled WGS sequence"/>
</dbReference>
<comment type="function">
    <text evidence="6">Exonuclease involved in the 3' processing of various precursor tRNAs. Initiates hydrolysis at the 3'-terminus of an RNA molecule and releases 5'-mononucleotides.</text>
</comment>
<evidence type="ECO:0000256" key="6">
    <source>
        <dbReference type="HAMAP-Rule" id="MF_01899"/>
    </source>
</evidence>
<evidence type="ECO:0000256" key="1">
    <source>
        <dbReference type="ARBA" id="ARBA00022490"/>
    </source>
</evidence>
<dbReference type="InterPro" id="IPR051086">
    <property type="entry name" value="RNase_D-like"/>
</dbReference>
<dbReference type="Pfam" id="PF00570">
    <property type="entry name" value="HRDC"/>
    <property type="match status" value="1"/>
</dbReference>
<evidence type="ECO:0000256" key="2">
    <source>
        <dbReference type="ARBA" id="ARBA00022694"/>
    </source>
</evidence>
<keyword evidence="9" id="KW-1185">Reference proteome</keyword>
<keyword evidence="3 6" id="KW-0540">Nuclease</keyword>
<dbReference type="GO" id="GO:0008408">
    <property type="term" value="F:3'-5' exonuclease activity"/>
    <property type="evidence" value="ECO:0007669"/>
    <property type="project" value="InterPro"/>
</dbReference>
<comment type="caution">
    <text evidence="8">The sequence shown here is derived from an EMBL/GenBank/DDBJ whole genome shotgun (WGS) entry which is preliminary data.</text>
</comment>
<organism evidence="8 9">
    <name type="scientific">Nitrincola lacisaponensis</name>
    <dbReference type="NCBI Taxonomy" id="267850"/>
    <lineage>
        <taxon>Bacteria</taxon>
        <taxon>Pseudomonadati</taxon>
        <taxon>Pseudomonadota</taxon>
        <taxon>Gammaproteobacteria</taxon>
        <taxon>Oceanospirillales</taxon>
        <taxon>Oceanospirillaceae</taxon>
        <taxon>Nitrincola</taxon>
    </lineage>
</organism>
<evidence type="ECO:0000256" key="4">
    <source>
        <dbReference type="ARBA" id="ARBA00022801"/>
    </source>
</evidence>
<dbReference type="GO" id="GO:0000166">
    <property type="term" value="F:nucleotide binding"/>
    <property type="evidence" value="ECO:0007669"/>
    <property type="project" value="InterPro"/>
</dbReference>
<dbReference type="EMBL" id="JMSZ01000032">
    <property type="protein sequence ID" value="KDE38931.1"/>
    <property type="molecule type" value="Genomic_DNA"/>
</dbReference>
<dbReference type="InterPro" id="IPR002121">
    <property type="entry name" value="HRDC_dom"/>
</dbReference>
<dbReference type="InterPro" id="IPR010997">
    <property type="entry name" value="HRDC-like_sf"/>
</dbReference>
<reference evidence="8 9" key="1">
    <citation type="journal article" date="2005" name="Int. J. Syst. Evol. Microbiol.">
        <title>Nitrincola lacisaponensis gen. nov., sp. nov., a novel alkaliphilic bacterium isolated from an alkaline, saline lake.</title>
        <authorList>
            <person name="Dimitriu P.A."/>
            <person name="Shukla S.K."/>
            <person name="Conradt J."/>
            <person name="Marquez M.C."/>
            <person name="Ventosa A."/>
            <person name="Maglia A."/>
            <person name="Peyton B.M."/>
            <person name="Pinkart H.C."/>
            <person name="Mormile M.R."/>
        </authorList>
    </citation>
    <scope>NUCLEOTIDE SEQUENCE [LARGE SCALE GENOMIC DNA]</scope>
    <source>
        <strain evidence="8 9">4CA</strain>
    </source>
</reference>
<dbReference type="SMART" id="SM00474">
    <property type="entry name" value="35EXOc"/>
    <property type="match status" value="1"/>
</dbReference>
<dbReference type="InterPro" id="IPR002562">
    <property type="entry name" value="3'-5'_exonuclease_dom"/>
</dbReference>
<dbReference type="Pfam" id="PF01612">
    <property type="entry name" value="DNA_pol_A_exo1"/>
    <property type="match status" value="1"/>
</dbReference>
<dbReference type="RefSeq" id="WP_051632716.1">
    <property type="nucleotide sequence ID" value="NZ_JMSZ01000032.1"/>
</dbReference>
<dbReference type="Gene3D" id="3.30.420.10">
    <property type="entry name" value="Ribonuclease H-like superfamily/Ribonuclease H"/>
    <property type="match status" value="1"/>
</dbReference>
<evidence type="ECO:0000259" key="7">
    <source>
        <dbReference type="PROSITE" id="PS50967"/>
    </source>
</evidence>
<dbReference type="GO" id="GO:0003676">
    <property type="term" value="F:nucleic acid binding"/>
    <property type="evidence" value="ECO:0007669"/>
    <property type="project" value="InterPro"/>
</dbReference>
<keyword evidence="1 6" id="KW-0963">Cytoplasm</keyword>
<dbReference type="CDD" id="cd06142">
    <property type="entry name" value="RNaseD_exo"/>
    <property type="match status" value="1"/>
</dbReference>
<evidence type="ECO:0000256" key="5">
    <source>
        <dbReference type="ARBA" id="ARBA00022839"/>
    </source>
</evidence>
<gene>
    <name evidence="6" type="primary">rnd</name>
    <name evidence="8" type="ORF">ADINL_2060</name>
</gene>
<dbReference type="PANTHER" id="PTHR47649:SF1">
    <property type="entry name" value="RIBONUCLEASE D"/>
    <property type="match status" value="1"/>
</dbReference>
<accession>A0A063Y2F1</accession>
<dbReference type="GO" id="GO:0005737">
    <property type="term" value="C:cytoplasm"/>
    <property type="evidence" value="ECO:0007669"/>
    <property type="project" value="UniProtKB-SubCell"/>
</dbReference>
<evidence type="ECO:0000256" key="3">
    <source>
        <dbReference type="ARBA" id="ARBA00022722"/>
    </source>
</evidence>
<dbReference type="NCBIfam" id="TIGR01388">
    <property type="entry name" value="rnd"/>
    <property type="match status" value="1"/>
</dbReference>
<dbReference type="HAMAP" id="MF_01899">
    <property type="entry name" value="RNase_D"/>
    <property type="match status" value="1"/>
</dbReference>
<proteinExistence type="inferred from homology"/>
<keyword evidence="4 6" id="KW-0378">Hydrolase</keyword>
<dbReference type="Gene3D" id="1.10.150.80">
    <property type="entry name" value="HRDC domain"/>
    <property type="match status" value="2"/>
</dbReference>
<dbReference type="InterPro" id="IPR012337">
    <property type="entry name" value="RNaseH-like_sf"/>
</dbReference>
<dbReference type="Pfam" id="PF21293">
    <property type="entry name" value="RNAseD_HRDC_C"/>
    <property type="match status" value="1"/>
</dbReference>
<keyword evidence="2 6" id="KW-0819">tRNA processing</keyword>
<dbReference type="PATRIC" id="fig|267850.7.peg.2028"/>
<dbReference type="AlphaFoldDB" id="A0A063Y2F1"/>
<comment type="cofactor">
    <cofactor evidence="6">
        <name>a divalent metal cation</name>
        <dbReference type="ChEBI" id="CHEBI:60240"/>
    </cofactor>
</comment>
<dbReference type="EC" id="3.1.13.5" evidence="6"/>
<sequence>MTANVPGYLLSQLEASARQPVWIADNDQLAHYCQQWAELPLIALDTEFMRVDTFYPIPGLIQVADDHACYLIDPLSVTQMAPFAALLADTRILKVLHASSEDLELFRHHYGVVPEPLLDTQVAAAFAGWGFSMGLQRIVEKALQISLGKGHTRSDWLQRPLSEEQIHYAALDVAYLPAIAWQLKAELEQLGRYDWALDECHLLSASSRDSDPQGTHYYQRFTQLNISSPVKLAGVRDLTAWREQACRQRNLCRPLVLKNEALLKVIEAWPTSLAALDALGVLRRQNLKQDGQRILDILANAERSAEQAPPAPIHLPLHVYHSQTLKRLKAIGRDVAKQEQIMPELLIRRRDLEKLINSKDAQGRHHLPETLQGWRKALIGDRLLAAVATPENTQTQTQENAC</sequence>
<keyword evidence="5 6" id="KW-0269">Exonuclease</keyword>
<protein>
    <recommendedName>
        <fullName evidence="6">Ribonuclease D</fullName>
        <shortName evidence="6">RNase D</shortName>
        <ecNumber evidence="6">3.1.13.5</ecNumber>
    </recommendedName>
</protein>
<evidence type="ECO:0000313" key="8">
    <source>
        <dbReference type="EMBL" id="KDE38931.1"/>
    </source>
</evidence>
<dbReference type="GO" id="GO:0033890">
    <property type="term" value="F:ribonuclease D activity"/>
    <property type="evidence" value="ECO:0007669"/>
    <property type="project" value="UniProtKB-UniRule"/>
</dbReference>
<comment type="catalytic activity">
    <reaction evidence="6">
        <text>Exonucleolytic cleavage that removes extra residues from the 3'-terminus of tRNA to produce 5'-mononucleotides.</text>
        <dbReference type="EC" id="3.1.13.5"/>
    </reaction>
</comment>
<dbReference type="InterPro" id="IPR036397">
    <property type="entry name" value="RNaseH_sf"/>
</dbReference>
<comment type="subcellular location">
    <subcellularLocation>
        <location evidence="6">Cytoplasm</location>
    </subcellularLocation>
</comment>
<dbReference type="STRING" id="267850.ADINL_2060"/>
<dbReference type="SUPFAM" id="SSF53098">
    <property type="entry name" value="Ribonuclease H-like"/>
    <property type="match status" value="1"/>
</dbReference>
<comment type="similarity">
    <text evidence="6">Belongs to the RNase D family.</text>
</comment>
<dbReference type="PROSITE" id="PS50967">
    <property type="entry name" value="HRDC"/>
    <property type="match status" value="1"/>
</dbReference>
<dbReference type="OrthoDB" id="9800549at2"/>
<name>A0A063Y2F1_9GAMM</name>
<evidence type="ECO:0000313" key="9">
    <source>
        <dbReference type="Proteomes" id="UP000027318"/>
    </source>
</evidence>
<dbReference type="InterPro" id="IPR048579">
    <property type="entry name" value="RNAseD_HRDC_C"/>
</dbReference>
<dbReference type="SMART" id="SM00341">
    <property type="entry name" value="HRDC"/>
    <property type="match status" value="1"/>
</dbReference>
<feature type="domain" description="HRDC" evidence="7">
    <location>
        <begin position="228"/>
        <end position="308"/>
    </location>
</feature>